<feature type="transmembrane region" description="Helical" evidence="11">
    <location>
        <begin position="281"/>
        <end position="303"/>
    </location>
</feature>
<feature type="compositionally biased region" description="Polar residues" evidence="12">
    <location>
        <begin position="1"/>
        <end position="11"/>
    </location>
</feature>
<evidence type="ECO:0000256" key="12">
    <source>
        <dbReference type="SAM" id="MobiDB-lite"/>
    </source>
</evidence>
<evidence type="ECO:0000256" key="8">
    <source>
        <dbReference type="ARBA" id="ARBA00023136"/>
    </source>
</evidence>
<dbReference type="OrthoDB" id="9810794at2"/>
<dbReference type="Proteomes" id="UP001139722">
    <property type="component" value="Unassembled WGS sequence"/>
</dbReference>
<keyword evidence="3 11" id="KW-0813">Transport</keyword>
<dbReference type="EMBL" id="JAMZDY010000001">
    <property type="protein sequence ID" value="MCP2369852.1"/>
    <property type="molecule type" value="Genomic_DNA"/>
</dbReference>
<feature type="transmembrane region" description="Helical" evidence="11">
    <location>
        <begin position="180"/>
        <end position="198"/>
    </location>
</feature>
<gene>
    <name evidence="14" type="ORF">BJ978_000528</name>
</gene>
<dbReference type="SUPFAM" id="SSF161098">
    <property type="entry name" value="MetI-like"/>
    <property type="match status" value="1"/>
</dbReference>
<evidence type="ECO:0000256" key="11">
    <source>
        <dbReference type="RuleBase" id="RU363032"/>
    </source>
</evidence>
<evidence type="ECO:0000256" key="5">
    <source>
        <dbReference type="ARBA" id="ARBA00022519"/>
    </source>
</evidence>
<keyword evidence="4" id="KW-1003">Cell membrane</keyword>
<accession>A0A9X2KDR7</accession>
<feature type="transmembrane region" description="Helical" evidence="11">
    <location>
        <begin position="235"/>
        <end position="261"/>
    </location>
</feature>
<dbReference type="InterPro" id="IPR000515">
    <property type="entry name" value="MetI-like"/>
</dbReference>
<feature type="transmembrane region" description="Helical" evidence="11">
    <location>
        <begin position="49"/>
        <end position="74"/>
    </location>
</feature>
<reference evidence="14" key="1">
    <citation type="submission" date="2022-06" db="EMBL/GenBank/DDBJ databases">
        <title>Sequencing the genomes of 1000 actinobacteria strains.</title>
        <authorList>
            <person name="Klenk H.-P."/>
        </authorList>
    </citation>
    <scope>NUCLEOTIDE SEQUENCE</scope>
    <source>
        <strain evidence="14">DSM 22016</strain>
    </source>
</reference>
<comment type="similarity">
    <text evidence="2">Belongs to the binding-protein-dependent transport system permease family. CysTW subfamily.</text>
</comment>
<dbReference type="PROSITE" id="PS50928">
    <property type="entry name" value="ABC_TM1"/>
    <property type="match status" value="1"/>
</dbReference>
<dbReference type="InterPro" id="IPR035906">
    <property type="entry name" value="MetI-like_sf"/>
</dbReference>
<evidence type="ECO:0000313" key="15">
    <source>
        <dbReference type="Proteomes" id="UP001139722"/>
    </source>
</evidence>
<comment type="caution">
    <text evidence="14">The sequence shown here is derived from an EMBL/GenBank/DDBJ whole genome shotgun (WGS) entry which is preliminary data.</text>
</comment>
<dbReference type="GO" id="GO:0055085">
    <property type="term" value="P:transmembrane transport"/>
    <property type="evidence" value="ECO:0007669"/>
    <property type="project" value="InterPro"/>
</dbReference>
<evidence type="ECO:0000313" key="14">
    <source>
        <dbReference type="EMBL" id="MCP2369852.1"/>
    </source>
</evidence>
<dbReference type="GO" id="GO:0005886">
    <property type="term" value="C:plasma membrane"/>
    <property type="evidence" value="ECO:0007669"/>
    <property type="project" value="UniProtKB-SubCell"/>
</dbReference>
<feature type="transmembrane region" description="Helical" evidence="11">
    <location>
        <begin position="112"/>
        <end position="130"/>
    </location>
</feature>
<evidence type="ECO:0000256" key="3">
    <source>
        <dbReference type="ARBA" id="ARBA00022448"/>
    </source>
</evidence>
<proteinExistence type="inferred from homology"/>
<evidence type="ECO:0000256" key="2">
    <source>
        <dbReference type="ARBA" id="ARBA00007069"/>
    </source>
</evidence>
<dbReference type="InterPro" id="IPR051789">
    <property type="entry name" value="Bact_Polyamine_Transport"/>
</dbReference>
<evidence type="ECO:0000259" key="13">
    <source>
        <dbReference type="PROSITE" id="PS50928"/>
    </source>
</evidence>
<feature type="transmembrane region" description="Helical" evidence="11">
    <location>
        <begin position="137"/>
        <end position="160"/>
    </location>
</feature>
<comment type="subcellular location">
    <subcellularLocation>
        <location evidence="1">Cell inner membrane</location>
        <topology evidence="1">Multi-pass membrane protein</topology>
    </subcellularLocation>
    <subcellularLocation>
        <location evidence="11">Cell membrane</location>
        <topology evidence="11">Multi-pass membrane protein</topology>
    </subcellularLocation>
</comment>
<keyword evidence="15" id="KW-1185">Reference proteome</keyword>
<evidence type="ECO:0000256" key="6">
    <source>
        <dbReference type="ARBA" id="ARBA00022692"/>
    </source>
</evidence>
<dbReference type="AlphaFoldDB" id="A0A9X2KDR7"/>
<keyword evidence="7 11" id="KW-1133">Transmembrane helix</keyword>
<dbReference type="PANTHER" id="PTHR43848">
    <property type="entry name" value="PUTRESCINE TRANSPORT SYSTEM PERMEASE PROTEIN POTI"/>
    <property type="match status" value="1"/>
</dbReference>
<organism evidence="14 15">
    <name type="scientific">Agromyces terreus</name>
    <dbReference type="NCBI Taxonomy" id="424795"/>
    <lineage>
        <taxon>Bacteria</taxon>
        <taxon>Bacillati</taxon>
        <taxon>Actinomycetota</taxon>
        <taxon>Actinomycetes</taxon>
        <taxon>Micrococcales</taxon>
        <taxon>Microbacteriaceae</taxon>
        <taxon>Agromyces</taxon>
    </lineage>
</organism>
<dbReference type="Pfam" id="PF00528">
    <property type="entry name" value="BPD_transp_1"/>
    <property type="match status" value="1"/>
</dbReference>
<keyword evidence="5" id="KW-0997">Cell inner membrane</keyword>
<evidence type="ECO:0000256" key="9">
    <source>
        <dbReference type="ARBA" id="ARBA00037216"/>
    </source>
</evidence>
<evidence type="ECO:0000256" key="7">
    <source>
        <dbReference type="ARBA" id="ARBA00022989"/>
    </source>
</evidence>
<comment type="function">
    <text evidence="9">Required for the activity of the bacterial periplasmic transport system of putrescine and spermidine.</text>
</comment>
<dbReference type="RefSeq" id="WP_156999780.1">
    <property type="nucleotide sequence ID" value="NZ_BAAANU010000045.1"/>
</dbReference>
<protein>
    <recommendedName>
        <fullName evidence="10">Spermidine/putrescine transport system permease protein PotC</fullName>
    </recommendedName>
</protein>
<evidence type="ECO:0000256" key="10">
    <source>
        <dbReference type="ARBA" id="ARBA00039580"/>
    </source>
</evidence>
<sequence>MTNSTVSSAPDTSAVAATGIGPNGAPDASDGRGGASAPRRRRRRSLLDLGMTVWAVLVFLFLFAPILVIIVYSFNTGRLLIAWDSFGIDPYLTIFTKPAIQESVMVSLRTGVIAALVATLLGTLAGIALARRPGKWMFWFVGLLLLVSVTPEIVDAVALLPWLVFLGQDLGIGIFNDGTVRLVIGHSLFATAVVTYIVRARLVGLDEQLEEASADLYATPFTTFRRVTMPLAMPAVLAGALLSFTLSLDNTIVASFVQVSGSTPWPVYVLSALRSGLRPEIAAVSTLMLLLTLGALALVAYVLRRAGDSATQIARTMAGG</sequence>
<feature type="region of interest" description="Disordered" evidence="12">
    <location>
        <begin position="1"/>
        <end position="37"/>
    </location>
</feature>
<dbReference type="PANTHER" id="PTHR43848:SF5">
    <property type="entry name" value="SPERMIDINE_PUTRESCINE TRANSPORT SYSTEM PERMEASE PROTEIN POTC"/>
    <property type="match status" value="1"/>
</dbReference>
<evidence type="ECO:0000256" key="1">
    <source>
        <dbReference type="ARBA" id="ARBA00004429"/>
    </source>
</evidence>
<name>A0A9X2KDR7_9MICO</name>
<evidence type="ECO:0000256" key="4">
    <source>
        <dbReference type="ARBA" id="ARBA00022475"/>
    </source>
</evidence>
<keyword evidence="6 11" id="KW-0812">Transmembrane</keyword>
<dbReference type="CDD" id="cd06261">
    <property type="entry name" value="TM_PBP2"/>
    <property type="match status" value="1"/>
</dbReference>
<dbReference type="Gene3D" id="1.10.3720.10">
    <property type="entry name" value="MetI-like"/>
    <property type="match status" value="1"/>
</dbReference>
<keyword evidence="8 11" id="KW-0472">Membrane</keyword>
<feature type="domain" description="ABC transmembrane type-1" evidence="13">
    <location>
        <begin position="104"/>
        <end position="299"/>
    </location>
</feature>